<name>A0AB33EEB8_9PSED</name>
<dbReference type="GO" id="GO:0046872">
    <property type="term" value="F:metal ion binding"/>
    <property type="evidence" value="ECO:0007669"/>
    <property type="project" value="UniProtKB-KW"/>
</dbReference>
<dbReference type="Gene3D" id="2.102.10.10">
    <property type="entry name" value="Rieske [2Fe-2S] iron-sulphur domain"/>
    <property type="match status" value="1"/>
</dbReference>
<dbReference type="SUPFAM" id="SSF50022">
    <property type="entry name" value="ISP domain"/>
    <property type="match status" value="1"/>
</dbReference>
<reference evidence="6 7" key="1">
    <citation type="submission" date="2017-09" db="EMBL/GenBank/DDBJ databases">
        <title>Complete Genome sequence of Lysobacter capsici KNU-15.</title>
        <authorList>
            <person name="Kim M.-C."/>
            <person name="Yi H."/>
            <person name="Lee D.-W."/>
            <person name="Shin J.-H."/>
        </authorList>
    </citation>
    <scope>NUCLEOTIDE SEQUENCE [LARGE SCALE GENOMIC DNA]</scope>
    <source>
        <strain evidence="6 7">KNU-15</strain>
    </source>
</reference>
<keyword evidence="2" id="KW-0479">Metal-binding</keyword>
<dbReference type="InterPro" id="IPR017941">
    <property type="entry name" value="Rieske_2Fe-2S"/>
</dbReference>
<dbReference type="GO" id="GO:0005737">
    <property type="term" value="C:cytoplasm"/>
    <property type="evidence" value="ECO:0007669"/>
    <property type="project" value="TreeGrafter"/>
</dbReference>
<dbReference type="CDD" id="cd03467">
    <property type="entry name" value="Rieske"/>
    <property type="match status" value="1"/>
</dbReference>
<evidence type="ECO:0000259" key="5">
    <source>
        <dbReference type="PROSITE" id="PS51296"/>
    </source>
</evidence>
<dbReference type="AlphaFoldDB" id="A0AB33EEB8"/>
<evidence type="ECO:0000256" key="2">
    <source>
        <dbReference type="ARBA" id="ARBA00022723"/>
    </source>
</evidence>
<evidence type="ECO:0000256" key="1">
    <source>
        <dbReference type="ARBA" id="ARBA00022714"/>
    </source>
</evidence>
<dbReference type="EMBL" id="CP023466">
    <property type="protein sequence ID" value="ATE78240.1"/>
    <property type="molecule type" value="Genomic_DNA"/>
</dbReference>
<dbReference type="GO" id="GO:0016491">
    <property type="term" value="F:oxidoreductase activity"/>
    <property type="evidence" value="ECO:0007669"/>
    <property type="project" value="TreeGrafter"/>
</dbReference>
<dbReference type="Pfam" id="PF00355">
    <property type="entry name" value="Rieske"/>
    <property type="match status" value="1"/>
</dbReference>
<accession>A0AB33EEB8</accession>
<evidence type="ECO:0000256" key="3">
    <source>
        <dbReference type="ARBA" id="ARBA00023004"/>
    </source>
</evidence>
<evidence type="ECO:0000256" key="4">
    <source>
        <dbReference type="ARBA" id="ARBA00023014"/>
    </source>
</evidence>
<dbReference type="InterPro" id="IPR036922">
    <property type="entry name" value="Rieske_2Fe-2S_sf"/>
</dbReference>
<dbReference type="PANTHER" id="PTHR21266:SF19">
    <property type="entry name" value="CHLOROPHYLLIDE A OXYGENASE, CHLOROPLASTIC"/>
    <property type="match status" value="1"/>
</dbReference>
<dbReference type="GO" id="GO:0051537">
    <property type="term" value="F:2 iron, 2 sulfur cluster binding"/>
    <property type="evidence" value="ECO:0007669"/>
    <property type="project" value="UniProtKB-KW"/>
</dbReference>
<organism evidence="6 7">
    <name type="scientific">Pseudomonas frederiksbergensis</name>
    <dbReference type="NCBI Taxonomy" id="104087"/>
    <lineage>
        <taxon>Bacteria</taxon>
        <taxon>Pseudomonadati</taxon>
        <taxon>Pseudomonadota</taxon>
        <taxon>Gammaproteobacteria</taxon>
        <taxon>Pseudomonadales</taxon>
        <taxon>Pseudomonadaceae</taxon>
        <taxon>Pseudomonas</taxon>
    </lineage>
</organism>
<keyword evidence="4" id="KW-0411">Iron-sulfur</keyword>
<keyword evidence="3" id="KW-0408">Iron</keyword>
<dbReference type="PROSITE" id="PS51296">
    <property type="entry name" value="RIESKE"/>
    <property type="match status" value="1"/>
</dbReference>
<proteinExistence type="predicted"/>
<sequence length="116" mass="12621">MPWIDHDSVVALSATRMSRQVVGGVDILLCWAEGVPYAYRNQCTHLAKPLDEGRLIAGQIHCPFHGACFDVRSGAAVRGPAVAPLQRVAVKIENGRMLFDTTTAPSDDLPALILRR</sequence>
<feature type="domain" description="Rieske" evidence="5">
    <location>
        <begin position="7"/>
        <end position="99"/>
    </location>
</feature>
<dbReference type="RefSeq" id="WP_096480526.1">
    <property type="nucleotide sequence ID" value="NZ_CP023466.1"/>
</dbReference>
<keyword evidence="1" id="KW-0001">2Fe-2S</keyword>
<gene>
    <name evidence="6" type="ORF">CNN82_18075</name>
</gene>
<dbReference type="InterPro" id="IPR050584">
    <property type="entry name" value="Cholesterol_7-desaturase"/>
</dbReference>
<protein>
    <recommendedName>
        <fullName evidence="5">Rieske domain-containing protein</fullName>
    </recommendedName>
</protein>
<evidence type="ECO:0000313" key="7">
    <source>
        <dbReference type="Proteomes" id="UP000218385"/>
    </source>
</evidence>
<dbReference type="PANTHER" id="PTHR21266">
    <property type="entry name" value="IRON-SULFUR DOMAIN CONTAINING PROTEIN"/>
    <property type="match status" value="1"/>
</dbReference>
<evidence type="ECO:0000313" key="6">
    <source>
        <dbReference type="EMBL" id="ATE78240.1"/>
    </source>
</evidence>
<dbReference type="Proteomes" id="UP000218385">
    <property type="component" value="Chromosome"/>
</dbReference>